<feature type="compositionally biased region" description="Polar residues" evidence="2">
    <location>
        <begin position="923"/>
        <end position="938"/>
    </location>
</feature>
<dbReference type="EMBL" id="BEGY01000006">
    <property type="protein sequence ID" value="GAX74090.1"/>
    <property type="molecule type" value="Genomic_DNA"/>
</dbReference>
<name>A0A250WU46_9CHLO</name>
<organism evidence="3 4">
    <name type="scientific">Chlamydomonas eustigma</name>
    <dbReference type="NCBI Taxonomy" id="1157962"/>
    <lineage>
        <taxon>Eukaryota</taxon>
        <taxon>Viridiplantae</taxon>
        <taxon>Chlorophyta</taxon>
        <taxon>core chlorophytes</taxon>
        <taxon>Chlorophyceae</taxon>
        <taxon>CS clade</taxon>
        <taxon>Chlamydomonadales</taxon>
        <taxon>Chlamydomonadaceae</taxon>
        <taxon>Chlamydomonas</taxon>
    </lineage>
</organism>
<dbReference type="AlphaFoldDB" id="A0A250WU46"/>
<dbReference type="OrthoDB" id="545694at2759"/>
<evidence type="ECO:0000313" key="4">
    <source>
        <dbReference type="Proteomes" id="UP000232323"/>
    </source>
</evidence>
<gene>
    <name evidence="3" type="ORF">CEUSTIGMA_g1540.t1</name>
</gene>
<dbReference type="Proteomes" id="UP000232323">
    <property type="component" value="Unassembled WGS sequence"/>
</dbReference>
<keyword evidence="1" id="KW-0175">Coiled coil</keyword>
<proteinExistence type="predicted"/>
<accession>A0A250WU46</accession>
<reference evidence="3 4" key="1">
    <citation type="submission" date="2017-08" db="EMBL/GenBank/DDBJ databases">
        <title>Acidophilic green algal genome provides insights into adaptation to an acidic environment.</title>
        <authorList>
            <person name="Hirooka S."/>
            <person name="Hirose Y."/>
            <person name="Kanesaki Y."/>
            <person name="Higuchi S."/>
            <person name="Fujiwara T."/>
            <person name="Onuma R."/>
            <person name="Era A."/>
            <person name="Ohbayashi R."/>
            <person name="Uzuka A."/>
            <person name="Nozaki H."/>
            <person name="Yoshikawa H."/>
            <person name="Miyagishima S.Y."/>
        </authorList>
    </citation>
    <scope>NUCLEOTIDE SEQUENCE [LARGE SCALE GENOMIC DNA]</scope>
    <source>
        <strain evidence="3 4">NIES-2499</strain>
    </source>
</reference>
<evidence type="ECO:0000256" key="1">
    <source>
        <dbReference type="SAM" id="Coils"/>
    </source>
</evidence>
<sequence>MGGVFLENVEKGKRNCIQPCKIHHLFDGGFSHAWSSISQLKDSSKLQRFSQLQKQLEEADRVKAALSALLTGSFKVDEASLQLHLKNAVLTGAEGDRLYGASRELLLVENRALRSQLEQRLVTEKTSWLSGSVYKHPDVLGSSEYAEVGMASGGQRDQTSEGSRGAVNDRKVRGPAAAAGGAFPAGVGGTGRGSSRLDRARVMAGPQVEALEQLSAAMEDLRDAERSYKLPLVCNAAVEADDGSLKTIKILNSQVSELAGQKGNLLLKVASLEQDMGIVEKRLEQALNEAAEERRQRVEMLTHRTELSKDLRATLETESRRADAAELALQEARVRVGRQDAELIQQREKLSQATVQLAALEAALQEKLDQLDDLRGLYRELHGQLEKLSEYHETNTQDVIKAVEEHHKKQAVTLKGTYDAASEAKTAAKESARLAAASADLQRELQRDVVAHKSTADAALGALERQLSSSQVALQGAHMERRQEARRVIAAVLLTKMEDRHHARTLKALATDVPAAVSSSLASQMNGIQHKVDNIADDVALANQQISYLTEGGVSGGLHTAYSSTLADDDTTRLLLNSQTLRAELHAMTSSEVTPPSKLGITALPAQVLADPSQSVAGQKAPAARSLEQMVGSALLDDLRQKGGLQRPDQDLEVPPEVMATVGAAVLDNLRGQQQQLHSTPVVKQQLHSTPVVKQQLSQLLPSALVDTVGTAVLDSIEEEARKQVRMEGTMLLLAPGQPPPPPPMPRSKVEAAVGAVVLHSLNGYPQQQQQIQYPEQLSAAVGAAALEDMRLLKQAKRHAAARAVGIAAFDSLEAHHHHQENFSTQFSQPSEVTRSTLQASDDPDQMTSHALTLREQLEKLLDQQDIEASHKRLKALQNARDQMMKGNQSGSGEKENAAYVKDKQRQEVFHSKIAFPAASDNVLHSQHLNPRPSTTPQDAGHEMYSQQSNMLPLPLEENLHPLQNQQPWVQSSPSTAVQKAAEYSGSSVAVIPRLPVGLPLAAALIKLQRE</sequence>
<evidence type="ECO:0000313" key="3">
    <source>
        <dbReference type="EMBL" id="GAX74090.1"/>
    </source>
</evidence>
<protein>
    <submittedName>
        <fullName evidence="3">Uncharacterized protein</fullName>
    </submittedName>
</protein>
<evidence type="ECO:0000256" key="2">
    <source>
        <dbReference type="SAM" id="MobiDB-lite"/>
    </source>
</evidence>
<feature type="region of interest" description="Disordered" evidence="2">
    <location>
        <begin position="149"/>
        <end position="168"/>
    </location>
</feature>
<keyword evidence="4" id="KW-1185">Reference proteome</keyword>
<feature type="compositionally biased region" description="Polar residues" evidence="2">
    <location>
        <begin position="822"/>
        <end position="847"/>
    </location>
</feature>
<comment type="caution">
    <text evidence="3">The sequence shown here is derived from an EMBL/GenBank/DDBJ whole genome shotgun (WGS) entry which is preliminary data.</text>
</comment>
<feature type="region of interest" description="Disordered" evidence="2">
    <location>
        <begin position="921"/>
        <end position="942"/>
    </location>
</feature>
<feature type="region of interest" description="Disordered" evidence="2">
    <location>
        <begin position="819"/>
        <end position="847"/>
    </location>
</feature>
<feature type="coiled-coil region" evidence="1">
    <location>
        <begin position="269"/>
        <end position="377"/>
    </location>
</feature>